<protein>
    <submittedName>
        <fullName evidence="1">SpoVT/AbrB domain protein</fullName>
    </submittedName>
</protein>
<proteinExistence type="predicted"/>
<evidence type="ECO:0000313" key="1">
    <source>
        <dbReference type="EMBL" id="EET89723.1"/>
    </source>
</evidence>
<gene>
    <name evidence="1" type="ORF">UNLARM2_0841</name>
</gene>
<organism evidence="1 2">
    <name type="scientific">Candidatus Micrarchaeum acidiphilum ARMAN-2</name>
    <dbReference type="NCBI Taxonomy" id="425595"/>
    <lineage>
        <taxon>Archaea</taxon>
        <taxon>Candidatus Micrarchaeota</taxon>
        <taxon>Candidatus Micrarchaeia</taxon>
        <taxon>Candidatus Micrarchaeales</taxon>
        <taxon>Candidatus Micrarchaeaceae</taxon>
        <taxon>Candidatus Micrarchaeum</taxon>
    </lineage>
</organism>
<reference evidence="1 2" key="2">
    <citation type="journal article" date="2010" name="Proc. Natl. Acad. Sci. U.S.A.">
        <title>Enigmatic, ultrasmall, uncultivated Archaea.</title>
        <authorList>
            <person name="Baker B.J."/>
            <person name="Comolli L.R."/>
            <person name="Dick G.J."/>
            <person name="Hauser L.J."/>
            <person name="Hyatt D."/>
            <person name="Dill B.D."/>
            <person name="Land M.L."/>
            <person name="Verberkmoes N.C."/>
            <person name="Hettich R.L."/>
            <person name="Banfield J.F."/>
        </authorList>
    </citation>
    <scope>NUCLEOTIDE SEQUENCE [LARGE SCALE GENOMIC DNA]</scope>
    <source>
        <strain evidence="1">ARMAN-2</strain>
    </source>
</reference>
<keyword evidence="2" id="KW-1185">Reference proteome</keyword>
<sequence length="289" mass="32608">MERHIFKFGNSSFAFIVPKKWAKKSGLSGGSAVSVSEGDSGELIVYSGIKTERSGEFMTSHTSTPDFIARAIGLYYINGFRKLKIYAKNAFEEQQVKTIDKALAEDCPGFEMTKQSSKEIDIEDLNSISDIDIDKIIYRLHSLLQQELEELATGNYSTIDMTERLVNRFYMLGMHCVNIVQPKSIYTYLGRLNLMEDISDKLMLLHSGSIKTDLVATLKNFFEASTNARTIDDLEDVAASRKRLGKAILDKRIDSMERYIYGQLLDRIASLAEFYIDIESRGLGGLEVE</sequence>
<dbReference type="Proteomes" id="UP000332487">
    <property type="component" value="Unassembled WGS sequence"/>
</dbReference>
<dbReference type="EMBL" id="GG697241">
    <property type="protein sequence ID" value="EET89723.1"/>
    <property type="molecule type" value="Genomic_DNA"/>
</dbReference>
<evidence type="ECO:0000313" key="2">
    <source>
        <dbReference type="Proteomes" id="UP000332487"/>
    </source>
</evidence>
<reference evidence="1 2" key="1">
    <citation type="journal article" date="2009" name="Genome Biol.">
        <title>Community-wide analysis of microbial genome sequence signatures.</title>
        <authorList>
            <person name="Dick G.J."/>
            <person name="Andersson A.F."/>
            <person name="Baker B.J."/>
            <person name="Simmons S.L."/>
            <person name="Thomas B.C."/>
            <person name="Yelton A.P."/>
            <person name="Banfield J.F."/>
        </authorList>
    </citation>
    <scope>NUCLEOTIDE SEQUENCE [LARGE SCALE GENOMIC DNA]</scope>
    <source>
        <strain evidence="1">ARMAN-2</strain>
    </source>
</reference>
<name>C7DIE9_MICA2</name>
<accession>C7DIE9</accession>
<dbReference type="AlphaFoldDB" id="C7DIE9"/>